<proteinExistence type="predicted"/>
<accession>A0A1J4MUV7</accession>
<keyword evidence="1" id="KW-0812">Transmembrane</keyword>
<comment type="caution">
    <text evidence="2">The sequence shown here is derived from an EMBL/GenBank/DDBJ whole genome shotgun (WGS) entry which is preliminary data.</text>
</comment>
<name>A0A1J4MUV7_9CRYT</name>
<keyword evidence="1" id="KW-0472">Membrane</keyword>
<dbReference type="GeneID" id="92367874"/>
<sequence>MVLYRIILLIYSYYTLQLLVIYANFKLIYCDIGNHVVTNIRKSSVVKPIDLETKLHVFNHSENYVSYFTICYSLSNIPVWEDTGDYDILIENPSSAIPQLVSNLSDEYIKSMQEKQSHHQLREEDYDTIDSLHKFFPQSNQSATDSKIIGVLNLTRNTIYFGKNISSVIEQDRELIRNTFPEDFGNKSECIQNNCSRINSFDDLLRETHTTHKEDHKKIDDYLDSLNITAPKVVSTANELYDSYILLSATAREYSEQSNETKHIWEGIDKLWKLHLTRTTTPIPKYRKAIDSTNSYNEYAKRTKNLPFEIYDQWYEAKKEREEVNNVIRKASIEQRDRVLEERMRRQRAYYKPIKEPFDDMAVVGTQISNKIDEKFGQSFGEVTDLMNEKIQMRQDKYFDKTFNDKLREFCIIYPTCCQDITRCPQFFYNFAPSSTNYES</sequence>
<dbReference type="RefSeq" id="XP_067069888.1">
    <property type="nucleotide sequence ID" value="XM_067213915.1"/>
</dbReference>
<protein>
    <submittedName>
        <fullName evidence="2">Uncharacterized protein</fullName>
    </submittedName>
</protein>
<reference evidence="2 3" key="1">
    <citation type="submission" date="2016-10" db="EMBL/GenBank/DDBJ databases">
        <title>Reductive evolution of mitochondrial metabolism and differential evolution of invasion-related proteins in Cryptosporidium.</title>
        <authorList>
            <person name="Liu S."/>
            <person name="Roellig D.M."/>
            <person name="Guo Y."/>
            <person name="Li N."/>
            <person name="Frace M.A."/>
            <person name="Tang K."/>
            <person name="Zhang L."/>
            <person name="Feng Y."/>
            <person name="Xiao L."/>
        </authorList>
    </citation>
    <scope>NUCLEOTIDE SEQUENCE [LARGE SCALE GENOMIC DNA]</scope>
    <source>
        <strain evidence="2">30847</strain>
    </source>
</reference>
<dbReference type="Proteomes" id="UP000186804">
    <property type="component" value="Unassembled WGS sequence"/>
</dbReference>
<dbReference type="EMBL" id="LRBS01000010">
    <property type="protein sequence ID" value="OII78042.1"/>
    <property type="molecule type" value="Genomic_DNA"/>
</dbReference>
<evidence type="ECO:0000256" key="1">
    <source>
        <dbReference type="SAM" id="Phobius"/>
    </source>
</evidence>
<gene>
    <name evidence="2" type="ORF">cand_036900</name>
</gene>
<evidence type="ECO:0000313" key="3">
    <source>
        <dbReference type="Proteomes" id="UP000186804"/>
    </source>
</evidence>
<evidence type="ECO:0000313" key="2">
    <source>
        <dbReference type="EMBL" id="OII78042.1"/>
    </source>
</evidence>
<dbReference type="VEuPathDB" id="CryptoDB:cand_036900"/>
<organism evidence="2 3">
    <name type="scientific">Cryptosporidium andersoni</name>
    <dbReference type="NCBI Taxonomy" id="117008"/>
    <lineage>
        <taxon>Eukaryota</taxon>
        <taxon>Sar</taxon>
        <taxon>Alveolata</taxon>
        <taxon>Apicomplexa</taxon>
        <taxon>Conoidasida</taxon>
        <taxon>Coccidia</taxon>
        <taxon>Eucoccidiorida</taxon>
        <taxon>Eimeriorina</taxon>
        <taxon>Cryptosporidiidae</taxon>
        <taxon>Cryptosporidium</taxon>
    </lineage>
</organism>
<dbReference type="OrthoDB" id="338937at2759"/>
<keyword evidence="3" id="KW-1185">Reference proteome</keyword>
<dbReference type="AlphaFoldDB" id="A0A1J4MUV7"/>
<feature type="transmembrane region" description="Helical" evidence="1">
    <location>
        <begin position="6"/>
        <end position="25"/>
    </location>
</feature>
<keyword evidence="1" id="KW-1133">Transmembrane helix</keyword>